<evidence type="ECO:0000313" key="2">
    <source>
        <dbReference type="EMBL" id="KAF7068881.1"/>
    </source>
</evidence>
<name>A0A9R1HQC5_WHEAT</name>
<feature type="region of interest" description="Disordered" evidence="1">
    <location>
        <begin position="1"/>
        <end position="91"/>
    </location>
</feature>
<feature type="compositionally biased region" description="Low complexity" evidence="1">
    <location>
        <begin position="1"/>
        <end position="53"/>
    </location>
</feature>
<organism evidence="2">
    <name type="scientific">Triticum aestivum</name>
    <name type="common">Wheat</name>
    <dbReference type="NCBI Taxonomy" id="4565"/>
    <lineage>
        <taxon>Eukaryota</taxon>
        <taxon>Viridiplantae</taxon>
        <taxon>Streptophyta</taxon>
        <taxon>Embryophyta</taxon>
        <taxon>Tracheophyta</taxon>
        <taxon>Spermatophyta</taxon>
        <taxon>Magnoliopsida</taxon>
        <taxon>Liliopsida</taxon>
        <taxon>Poales</taxon>
        <taxon>Poaceae</taxon>
        <taxon>BOP clade</taxon>
        <taxon>Pooideae</taxon>
        <taxon>Triticodae</taxon>
        <taxon>Triticeae</taxon>
        <taxon>Triticinae</taxon>
        <taxon>Triticum</taxon>
    </lineage>
</organism>
<feature type="non-terminal residue" evidence="2">
    <location>
        <position position="1"/>
    </location>
</feature>
<proteinExistence type="predicted"/>
<reference evidence="2" key="2">
    <citation type="submission" date="2020-03" db="EMBL/GenBank/DDBJ databases">
        <title>The second near-complete assembly of the hexaploid bread wheat (Triticum aestivum) genome.</title>
        <authorList>
            <person name="Zimin A.V."/>
            <person name="Puiu D."/>
            <person name="Shumante A."/>
            <person name="Alonge M."/>
            <person name="Salzberg S.L."/>
        </authorList>
    </citation>
    <scope>NUCLEOTIDE SEQUENCE</scope>
    <source>
        <tissue evidence="2">Leaf</tissue>
    </source>
</reference>
<dbReference type="AlphaFoldDB" id="A0A9R1HQC5"/>
<dbReference type="EMBL" id="CM022224">
    <property type="protein sequence ID" value="KAF7068881.1"/>
    <property type="molecule type" value="Genomic_DNA"/>
</dbReference>
<reference evidence="2" key="1">
    <citation type="journal article" date="2017" name="Gigascience">
        <title>The first near-complete assembly of the hexaploid bread wheat genome, Triticum aestivum.</title>
        <authorList>
            <person name="Zimin A.V."/>
            <person name="Puiu D."/>
            <person name="Hall R."/>
            <person name="Kingan S."/>
            <person name="Clavijo B.J."/>
            <person name="Salzberg S.L."/>
        </authorList>
    </citation>
    <scope>NUCLEOTIDE SEQUENCE</scope>
    <source>
        <tissue evidence="2">Leaf</tissue>
    </source>
</reference>
<accession>A0A9R1HQC5</accession>
<gene>
    <name evidence="2" type="ORF">CFC21_074589</name>
</gene>
<protein>
    <submittedName>
        <fullName evidence="2">Uncharacterized protein</fullName>
    </submittedName>
</protein>
<comment type="caution">
    <text evidence="2">The sequence shown here is derived from an EMBL/GenBank/DDBJ whole genome shotgun (WGS) entry which is preliminary data.</text>
</comment>
<feature type="non-terminal residue" evidence="2">
    <location>
        <position position="91"/>
    </location>
</feature>
<sequence>GGRPSSSPSPTSTRPTTRCPRTTAAGATRPAPTSTLPCPCSSTWPSTAPASSPGGVPEVWLGAVHDQPGADHQRGGDGGPGARQHEGVQHR</sequence>
<dbReference type="Proteomes" id="UP000815260">
    <property type="component" value="Chromosome 5B"/>
</dbReference>
<evidence type="ECO:0000256" key="1">
    <source>
        <dbReference type="SAM" id="MobiDB-lite"/>
    </source>
</evidence>